<name>A0A816QVR8_9BILA</name>
<evidence type="ECO:0000256" key="9">
    <source>
        <dbReference type="ARBA" id="ARBA00023136"/>
    </source>
</evidence>
<keyword evidence="8 10" id="KW-0333">Golgi apparatus</keyword>
<dbReference type="PANTHER" id="PTHR11214:SF3">
    <property type="entry name" value="BETA-1,3-GALACTOSYLTRANSFERASE 6"/>
    <property type="match status" value="1"/>
</dbReference>
<evidence type="ECO:0000256" key="8">
    <source>
        <dbReference type="ARBA" id="ARBA00023034"/>
    </source>
</evidence>
<evidence type="ECO:0000256" key="10">
    <source>
        <dbReference type="RuleBase" id="RU363063"/>
    </source>
</evidence>
<organism evidence="11 13">
    <name type="scientific">Rotaria magnacalcarata</name>
    <dbReference type="NCBI Taxonomy" id="392030"/>
    <lineage>
        <taxon>Eukaryota</taxon>
        <taxon>Metazoa</taxon>
        <taxon>Spiralia</taxon>
        <taxon>Gnathifera</taxon>
        <taxon>Rotifera</taxon>
        <taxon>Eurotatoria</taxon>
        <taxon>Bdelloidea</taxon>
        <taxon>Philodinida</taxon>
        <taxon>Philodinidae</taxon>
        <taxon>Rotaria</taxon>
    </lineage>
</organism>
<evidence type="ECO:0000256" key="3">
    <source>
        <dbReference type="ARBA" id="ARBA00022676"/>
    </source>
</evidence>
<comment type="similarity">
    <text evidence="2 10">Belongs to the glycosyltransferase 31 family.</text>
</comment>
<evidence type="ECO:0000256" key="2">
    <source>
        <dbReference type="ARBA" id="ARBA00008661"/>
    </source>
</evidence>
<sequence>MRRSCKDRTFLFLSALLIFYIGWFVLNSSLRILRDPAEEIAYLHAISGSSPILHNIQLCSYNDIDVLNLIVSSGSHFLERQSIRETWGSMSHMFNIHSQRLFVVGYEYGNNLYKDLSNEAQNEQDLLYLTVDDNSMTLKELYAYRWLERYCPNATFTFKTEDDLFINPFLLHELVRELKTQPDRFQNRHLYNSSLDSLFLAHLNPDAHTFLFGWAFQPGKPERNTSMGPYYVSYKEYAKDLYPRYCSSFGYLMDSKTRNLLVQEGFKDKNPFRFSDIFMTGILPERLNFICDVLPFTYHQGTTEQCISIIKRYNKKDIQSSIPPLIVCSTGRHIAQNTFSDYYRIWTVLKYVYGDRVHNPRSKMPKD</sequence>
<comment type="caution">
    <text evidence="11">The sequence shown here is derived from an EMBL/GenBank/DDBJ whole genome shotgun (WGS) entry which is preliminary data.</text>
</comment>
<evidence type="ECO:0000256" key="4">
    <source>
        <dbReference type="ARBA" id="ARBA00022679"/>
    </source>
</evidence>
<evidence type="ECO:0000313" key="13">
    <source>
        <dbReference type="Proteomes" id="UP000663887"/>
    </source>
</evidence>
<dbReference type="GO" id="GO:0000139">
    <property type="term" value="C:Golgi membrane"/>
    <property type="evidence" value="ECO:0007669"/>
    <property type="project" value="UniProtKB-SubCell"/>
</dbReference>
<dbReference type="EMBL" id="CAJOBF010000072">
    <property type="protein sequence ID" value="CAF3739618.1"/>
    <property type="molecule type" value="Genomic_DNA"/>
</dbReference>
<dbReference type="AlphaFoldDB" id="A0A816QVR8"/>
<comment type="subcellular location">
    <subcellularLocation>
        <location evidence="1 10">Golgi apparatus membrane</location>
        <topology evidence="1 10">Single-pass type II membrane protein</topology>
    </subcellularLocation>
</comment>
<reference evidence="11" key="1">
    <citation type="submission" date="2021-02" db="EMBL/GenBank/DDBJ databases">
        <authorList>
            <person name="Nowell W R."/>
        </authorList>
    </citation>
    <scope>NUCLEOTIDE SEQUENCE</scope>
</reference>
<dbReference type="InterPro" id="IPR002659">
    <property type="entry name" value="Glyco_trans_31"/>
</dbReference>
<keyword evidence="7 10" id="KW-1133">Transmembrane helix</keyword>
<keyword evidence="4" id="KW-0808">Transferase</keyword>
<dbReference type="PANTHER" id="PTHR11214">
    <property type="entry name" value="BETA-1,3-N-ACETYLGLUCOSAMINYLTRANSFERASE"/>
    <property type="match status" value="1"/>
</dbReference>
<dbReference type="GO" id="GO:0016758">
    <property type="term" value="F:hexosyltransferase activity"/>
    <property type="evidence" value="ECO:0007669"/>
    <property type="project" value="InterPro"/>
</dbReference>
<dbReference type="Proteomes" id="UP000663842">
    <property type="component" value="Unassembled WGS sequence"/>
</dbReference>
<keyword evidence="5 10" id="KW-0812">Transmembrane</keyword>
<evidence type="ECO:0000256" key="5">
    <source>
        <dbReference type="ARBA" id="ARBA00022692"/>
    </source>
</evidence>
<feature type="transmembrane region" description="Helical" evidence="10">
    <location>
        <begin position="9"/>
        <end position="26"/>
    </location>
</feature>
<proteinExistence type="inferred from homology"/>
<dbReference type="Pfam" id="PF01762">
    <property type="entry name" value="Galactosyl_T"/>
    <property type="match status" value="1"/>
</dbReference>
<protein>
    <recommendedName>
        <fullName evidence="10">Hexosyltransferase</fullName>
        <ecNumber evidence="10">2.4.1.-</ecNumber>
    </recommendedName>
</protein>
<evidence type="ECO:0000256" key="6">
    <source>
        <dbReference type="ARBA" id="ARBA00022968"/>
    </source>
</evidence>
<dbReference type="EC" id="2.4.1.-" evidence="10"/>
<gene>
    <name evidence="12" type="ORF">UXM345_LOCUS1343</name>
    <name evidence="11" type="ORF">XDN619_LOCUS11538</name>
</gene>
<dbReference type="EMBL" id="CAJNRG010004414">
    <property type="protein sequence ID" value="CAF2066125.1"/>
    <property type="molecule type" value="Genomic_DNA"/>
</dbReference>
<keyword evidence="6 10" id="KW-0735">Signal-anchor</keyword>
<evidence type="ECO:0000256" key="1">
    <source>
        <dbReference type="ARBA" id="ARBA00004323"/>
    </source>
</evidence>
<dbReference type="GO" id="GO:0006493">
    <property type="term" value="P:protein O-linked glycosylation"/>
    <property type="evidence" value="ECO:0007669"/>
    <property type="project" value="TreeGrafter"/>
</dbReference>
<evidence type="ECO:0000313" key="11">
    <source>
        <dbReference type="EMBL" id="CAF2066125.1"/>
    </source>
</evidence>
<keyword evidence="3 10" id="KW-0328">Glycosyltransferase</keyword>
<dbReference type="Gene3D" id="3.90.550.50">
    <property type="match status" value="1"/>
</dbReference>
<accession>A0A816QVR8</accession>
<evidence type="ECO:0000256" key="7">
    <source>
        <dbReference type="ARBA" id="ARBA00022989"/>
    </source>
</evidence>
<keyword evidence="9 10" id="KW-0472">Membrane</keyword>
<dbReference type="Proteomes" id="UP000663887">
    <property type="component" value="Unassembled WGS sequence"/>
</dbReference>
<evidence type="ECO:0000313" key="12">
    <source>
        <dbReference type="EMBL" id="CAF3739618.1"/>
    </source>
</evidence>